<dbReference type="SUPFAM" id="SSF49478">
    <property type="entry name" value="Cna protein B-type domain"/>
    <property type="match status" value="1"/>
</dbReference>
<proteinExistence type="predicted"/>
<protein>
    <submittedName>
        <fullName evidence="1">Uncharacterized protein</fullName>
    </submittedName>
</protein>
<feature type="non-terminal residue" evidence="1">
    <location>
        <position position="1"/>
    </location>
</feature>
<gene>
    <name evidence="1" type="ORF">S01H1_36124</name>
</gene>
<dbReference type="AlphaFoldDB" id="X0U8Y8"/>
<feature type="non-terminal residue" evidence="1">
    <location>
        <position position="270"/>
    </location>
</feature>
<organism evidence="1">
    <name type="scientific">marine sediment metagenome</name>
    <dbReference type="NCBI Taxonomy" id="412755"/>
    <lineage>
        <taxon>unclassified sequences</taxon>
        <taxon>metagenomes</taxon>
        <taxon>ecological metagenomes</taxon>
    </lineage>
</organism>
<name>X0U8Y8_9ZZZZ</name>
<dbReference type="EMBL" id="BARS01022609">
    <property type="protein sequence ID" value="GAG01990.1"/>
    <property type="molecule type" value="Genomic_DNA"/>
</dbReference>
<reference evidence="1" key="1">
    <citation type="journal article" date="2014" name="Front. Microbiol.">
        <title>High frequency of phylogenetically diverse reductive dehalogenase-homologous genes in deep subseafloor sedimentary metagenomes.</title>
        <authorList>
            <person name="Kawai M."/>
            <person name="Futagami T."/>
            <person name="Toyoda A."/>
            <person name="Takaki Y."/>
            <person name="Nishi S."/>
            <person name="Hori S."/>
            <person name="Arai W."/>
            <person name="Tsubouchi T."/>
            <person name="Morono Y."/>
            <person name="Uchiyama I."/>
            <person name="Ito T."/>
            <person name="Fujiyama A."/>
            <person name="Inagaki F."/>
            <person name="Takami H."/>
        </authorList>
    </citation>
    <scope>NUCLEOTIDE SEQUENCE</scope>
    <source>
        <strain evidence="1">Expedition CK06-06</strain>
    </source>
</reference>
<comment type="caution">
    <text evidence="1">The sequence shown here is derived from an EMBL/GenBank/DDBJ whole genome shotgun (WGS) entry which is preliminary data.</text>
</comment>
<accession>X0U8Y8</accession>
<sequence length="270" mass="30532">KSTNGGSFEELFDDGVDQSSYYQREICSCSFTDIEVQPGNQYSYYVLAYDEKGEIDQTETFSRNIFLPPCTLKEPQDNAEVDTPMPTFSWDNQELNKYLTKSKAEGYLKTYLKVNDETVQEEVWDMTFEDTTVDNVTYNLDNTGIPLENEHEYEWFHWTDAYDAEGNLIANAYSNSWHFHYKGPIKAVLMGKIMVAETAISISKDITGMIPLVDAIITFTDSKGTDHTGTTQAQGQYIFPQVAPGTNYIITAVGEVDGHTIIYKDVVPSI</sequence>
<evidence type="ECO:0000313" key="1">
    <source>
        <dbReference type="EMBL" id="GAG01990.1"/>
    </source>
</evidence>